<evidence type="ECO:0000259" key="5">
    <source>
        <dbReference type="PROSITE" id="PS51891"/>
    </source>
</evidence>
<keyword evidence="2" id="KW-0479">Metal-binding</keyword>
<comment type="similarity">
    <text evidence="1">Belongs to the Gfa family.</text>
</comment>
<sequence length="317" mass="36005">MSYTFADKRKYTDQRLTIKSTIMAIGVVREVDRAIGAATALLFGFGIMMIRECLRPPNDRFKWSQLIASKPDQYHQSKFHTLQLPLFQHYGSCECSAMRFLVLAPKIVDAFDDSNAISCKKGRFPYLIVPVSCFDMLKSSSGFAIYETSSVQHVFCRNCGIHIFHFDKSQSEHVAVNVFCMEEDTFDTLRIVFVPKGSRPMYGSLPLRPTNAHILTRHNPSNEKESDKPIDTHLYFQKQLMMWAHLDSEDSNCPTASDDSQSTTSSTLATAEGLHSHSTCQFTSDVMTMKSQLEYYLKRHLEQEGSQVAMEQSNFAV</sequence>
<dbReference type="InterPro" id="IPR052355">
    <property type="entry name" value="CENP-V-like"/>
</dbReference>
<evidence type="ECO:0000256" key="1">
    <source>
        <dbReference type="ARBA" id="ARBA00005495"/>
    </source>
</evidence>
<feature type="region of interest" description="Disordered" evidence="4">
    <location>
        <begin position="251"/>
        <end position="270"/>
    </location>
</feature>
<name>A0A024GHH9_9STRA</name>
<dbReference type="GO" id="GO:0046872">
    <property type="term" value="F:metal ion binding"/>
    <property type="evidence" value="ECO:0007669"/>
    <property type="project" value="UniProtKB-KW"/>
</dbReference>
<accession>A0A024GHH9</accession>
<dbReference type="PROSITE" id="PS51891">
    <property type="entry name" value="CENP_V_GFA"/>
    <property type="match status" value="1"/>
</dbReference>
<dbReference type="GO" id="GO:0016846">
    <property type="term" value="F:carbon-sulfur lyase activity"/>
    <property type="evidence" value="ECO:0007669"/>
    <property type="project" value="InterPro"/>
</dbReference>
<feature type="compositionally biased region" description="Low complexity" evidence="4">
    <location>
        <begin position="255"/>
        <end position="270"/>
    </location>
</feature>
<evidence type="ECO:0000256" key="3">
    <source>
        <dbReference type="ARBA" id="ARBA00022833"/>
    </source>
</evidence>
<dbReference type="InParanoid" id="A0A024GHH9"/>
<dbReference type="PANTHER" id="PTHR28620">
    <property type="entry name" value="CENTROMERE PROTEIN V"/>
    <property type="match status" value="1"/>
</dbReference>
<keyword evidence="7" id="KW-1185">Reference proteome</keyword>
<gene>
    <name evidence="6" type="ORF">BN9_067120</name>
</gene>
<dbReference type="AlphaFoldDB" id="A0A024GHH9"/>
<keyword evidence="3" id="KW-0862">Zinc</keyword>
<reference evidence="6 7" key="1">
    <citation type="submission" date="2012-05" db="EMBL/GenBank/DDBJ databases">
        <title>Recombination and specialization in a pathogen metapopulation.</title>
        <authorList>
            <person name="Gardiner A."/>
            <person name="Kemen E."/>
            <person name="Schultz-Larsen T."/>
            <person name="MacLean D."/>
            <person name="Van Oosterhout C."/>
            <person name="Jones J.D.G."/>
        </authorList>
    </citation>
    <scope>NUCLEOTIDE SEQUENCE [LARGE SCALE GENOMIC DNA]</scope>
    <source>
        <strain evidence="6 7">Ac Nc2</strain>
    </source>
</reference>
<evidence type="ECO:0000313" key="7">
    <source>
        <dbReference type="Proteomes" id="UP000053237"/>
    </source>
</evidence>
<organism evidence="6 7">
    <name type="scientific">Albugo candida</name>
    <dbReference type="NCBI Taxonomy" id="65357"/>
    <lineage>
        <taxon>Eukaryota</taxon>
        <taxon>Sar</taxon>
        <taxon>Stramenopiles</taxon>
        <taxon>Oomycota</taxon>
        <taxon>Peronosporomycetes</taxon>
        <taxon>Albuginales</taxon>
        <taxon>Albuginaceae</taxon>
        <taxon>Albugo</taxon>
    </lineage>
</organism>
<dbReference type="Gene3D" id="2.170.150.70">
    <property type="match status" value="1"/>
</dbReference>
<evidence type="ECO:0000256" key="4">
    <source>
        <dbReference type="SAM" id="MobiDB-lite"/>
    </source>
</evidence>
<dbReference type="InterPro" id="IPR011057">
    <property type="entry name" value="Mss4-like_sf"/>
</dbReference>
<dbReference type="EMBL" id="CAIX01000108">
    <property type="protein sequence ID" value="CCI45802.1"/>
    <property type="molecule type" value="Genomic_DNA"/>
</dbReference>
<protein>
    <recommendedName>
        <fullName evidence="5">CENP-V/GFA domain-containing protein</fullName>
    </recommendedName>
</protein>
<dbReference type="STRING" id="65357.A0A024GHH9"/>
<feature type="domain" description="CENP-V/GFA" evidence="5">
    <location>
        <begin position="89"/>
        <end position="202"/>
    </location>
</feature>
<dbReference type="InterPro" id="IPR006913">
    <property type="entry name" value="CENP-V/GFA"/>
</dbReference>
<dbReference type="OrthoDB" id="2993351at2759"/>
<comment type="caution">
    <text evidence="6">The sequence shown here is derived from an EMBL/GenBank/DDBJ whole genome shotgun (WGS) entry which is preliminary data.</text>
</comment>
<evidence type="ECO:0000313" key="6">
    <source>
        <dbReference type="EMBL" id="CCI45802.1"/>
    </source>
</evidence>
<dbReference type="SUPFAM" id="SSF51316">
    <property type="entry name" value="Mss4-like"/>
    <property type="match status" value="1"/>
</dbReference>
<dbReference type="Proteomes" id="UP000053237">
    <property type="component" value="Unassembled WGS sequence"/>
</dbReference>
<evidence type="ECO:0000256" key="2">
    <source>
        <dbReference type="ARBA" id="ARBA00022723"/>
    </source>
</evidence>
<dbReference type="PANTHER" id="PTHR28620:SF1">
    <property type="entry name" value="CENP-V_GFA DOMAIN-CONTAINING PROTEIN"/>
    <property type="match status" value="1"/>
</dbReference>
<proteinExistence type="inferred from homology"/>